<feature type="domain" description="Ubiquitin-like" evidence="3">
    <location>
        <begin position="1"/>
        <end position="75"/>
    </location>
</feature>
<gene>
    <name evidence="4" type="ORF">TVAG_187710</name>
</gene>
<feature type="region of interest" description="Disordered" evidence="1">
    <location>
        <begin position="186"/>
        <end position="207"/>
    </location>
</feature>
<dbReference type="KEGG" id="tva:4773727"/>
<dbReference type="OrthoDB" id="417450at2759"/>
<dbReference type="GO" id="GO:0005829">
    <property type="term" value="C:cytosol"/>
    <property type="evidence" value="ECO:0000318"/>
    <property type="project" value="GO_Central"/>
</dbReference>
<dbReference type="PROSITE" id="PS50053">
    <property type="entry name" value="UBIQUITIN_2"/>
    <property type="match status" value="1"/>
</dbReference>
<organism evidence="4 5">
    <name type="scientific">Trichomonas vaginalis (strain ATCC PRA-98 / G3)</name>
    <dbReference type="NCBI Taxonomy" id="412133"/>
    <lineage>
        <taxon>Eukaryota</taxon>
        <taxon>Metamonada</taxon>
        <taxon>Parabasalia</taxon>
        <taxon>Trichomonadida</taxon>
        <taxon>Trichomonadidae</taxon>
        <taxon>Trichomonas</taxon>
    </lineage>
</organism>
<sequence>MGIIFKFINGGEIKLEPQTDVTVKEAKKVVGDTGNLDGEISLIYKGRILNDDEIVNNLEGVNENFIIVHNKHEKRRIDAFNFLYHPINPLAALAQLRLERRDETDPPNFEELITNLVELGFERSECERALRITSYDPNNAASLLLSGSLSGIPTLINAPNHLLQLNRSDDDSVDESSDEAINRINYSSGYERDQEEEEELYDNSMLFDDEEDNMSEDYSEGEEDGEQEIEGTITISAHDLGEIRELMRLANTDFHSAFNAYNDSDRNFDAALFILTH</sequence>
<evidence type="ECO:0000313" key="5">
    <source>
        <dbReference type="Proteomes" id="UP000001542"/>
    </source>
</evidence>
<evidence type="ECO:0000259" key="3">
    <source>
        <dbReference type="PROSITE" id="PS50053"/>
    </source>
</evidence>
<accession>A2DUZ3</accession>
<proteinExistence type="predicted"/>
<reference evidence="4" key="1">
    <citation type="submission" date="2006-10" db="EMBL/GenBank/DDBJ databases">
        <authorList>
            <person name="Amadeo P."/>
            <person name="Zhao Q."/>
            <person name="Wortman J."/>
            <person name="Fraser-Liggett C."/>
            <person name="Carlton J."/>
        </authorList>
    </citation>
    <scope>NUCLEOTIDE SEQUENCE</scope>
    <source>
        <strain evidence="4">G3</strain>
    </source>
</reference>
<feature type="compositionally biased region" description="Acidic residues" evidence="1">
    <location>
        <begin position="193"/>
        <end position="207"/>
    </location>
</feature>
<dbReference type="PANTHER" id="PTHR10621">
    <property type="entry name" value="UV EXCISION REPAIR PROTEIN RAD23"/>
    <property type="match status" value="1"/>
</dbReference>
<feature type="domain" description="UBA" evidence="2">
    <location>
        <begin position="107"/>
        <end position="147"/>
    </location>
</feature>
<keyword evidence="5" id="KW-1185">Reference proteome</keyword>
<dbReference type="VEuPathDB" id="TrichDB:TVAGG3_0939900"/>
<dbReference type="InParanoid" id="A2DUZ3"/>
<dbReference type="Pfam" id="PF00627">
    <property type="entry name" value="UBA"/>
    <property type="match status" value="1"/>
</dbReference>
<dbReference type="InterPro" id="IPR029071">
    <property type="entry name" value="Ubiquitin-like_domsf"/>
</dbReference>
<dbReference type="PROSITE" id="PS50030">
    <property type="entry name" value="UBA"/>
    <property type="match status" value="1"/>
</dbReference>
<evidence type="ECO:0000259" key="2">
    <source>
        <dbReference type="PROSITE" id="PS50030"/>
    </source>
</evidence>
<dbReference type="InterPro" id="IPR015940">
    <property type="entry name" value="UBA"/>
</dbReference>
<dbReference type="GO" id="GO:0005654">
    <property type="term" value="C:nucleoplasm"/>
    <property type="evidence" value="ECO:0000318"/>
    <property type="project" value="GO_Central"/>
</dbReference>
<dbReference type="EMBL" id="DS113251">
    <property type="protein sequence ID" value="EAY15720.1"/>
    <property type="molecule type" value="Genomic_DNA"/>
</dbReference>
<dbReference type="Gene3D" id="1.10.8.10">
    <property type="entry name" value="DNA helicase RuvA subunit, C-terminal domain"/>
    <property type="match status" value="1"/>
</dbReference>
<dbReference type="SMART" id="SM00165">
    <property type="entry name" value="UBA"/>
    <property type="match status" value="1"/>
</dbReference>
<dbReference type="GO" id="GO:0043130">
    <property type="term" value="F:ubiquitin binding"/>
    <property type="evidence" value="ECO:0000318"/>
    <property type="project" value="GO_Central"/>
</dbReference>
<dbReference type="AlphaFoldDB" id="A2DUZ3"/>
<evidence type="ECO:0000256" key="1">
    <source>
        <dbReference type="SAM" id="MobiDB-lite"/>
    </source>
</evidence>
<dbReference type="GO" id="GO:0043161">
    <property type="term" value="P:proteasome-mediated ubiquitin-dependent protein catabolic process"/>
    <property type="evidence" value="ECO:0000318"/>
    <property type="project" value="GO_Central"/>
</dbReference>
<dbReference type="VEuPathDB" id="TrichDB:TVAG_187710"/>
<dbReference type="SUPFAM" id="SSF46934">
    <property type="entry name" value="UBA-like"/>
    <property type="match status" value="1"/>
</dbReference>
<evidence type="ECO:0000313" key="4">
    <source>
        <dbReference type="EMBL" id="EAY15720.1"/>
    </source>
</evidence>
<dbReference type="InterPro" id="IPR009060">
    <property type="entry name" value="UBA-like_sf"/>
</dbReference>
<dbReference type="RefSeq" id="XP_001327943.1">
    <property type="nucleotide sequence ID" value="XM_001327908.1"/>
</dbReference>
<dbReference type="STRING" id="5722.A2DUZ3"/>
<reference evidence="4" key="2">
    <citation type="journal article" date="2007" name="Science">
        <title>Draft genome sequence of the sexually transmitted pathogen Trichomonas vaginalis.</title>
        <authorList>
            <person name="Carlton J.M."/>
            <person name="Hirt R.P."/>
            <person name="Silva J.C."/>
            <person name="Delcher A.L."/>
            <person name="Schatz M."/>
            <person name="Zhao Q."/>
            <person name="Wortman J.R."/>
            <person name="Bidwell S.L."/>
            <person name="Alsmark U.C.M."/>
            <person name="Besteiro S."/>
            <person name="Sicheritz-Ponten T."/>
            <person name="Noel C.J."/>
            <person name="Dacks J.B."/>
            <person name="Foster P.G."/>
            <person name="Simillion C."/>
            <person name="Van de Peer Y."/>
            <person name="Miranda-Saavedra D."/>
            <person name="Barton G.J."/>
            <person name="Westrop G.D."/>
            <person name="Mueller S."/>
            <person name="Dessi D."/>
            <person name="Fiori P.L."/>
            <person name="Ren Q."/>
            <person name="Paulsen I."/>
            <person name="Zhang H."/>
            <person name="Bastida-Corcuera F.D."/>
            <person name="Simoes-Barbosa A."/>
            <person name="Brown M.T."/>
            <person name="Hayes R.D."/>
            <person name="Mukherjee M."/>
            <person name="Okumura C.Y."/>
            <person name="Schneider R."/>
            <person name="Smith A.J."/>
            <person name="Vanacova S."/>
            <person name="Villalvazo M."/>
            <person name="Haas B.J."/>
            <person name="Pertea M."/>
            <person name="Feldblyum T.V."/>
            <person name="Utterback T.R."/>
            <person name="Shu C.L."/>
            <person name="Osoegawa K."/>
            <person name="de Jong P.J."/>
            <person name="Hrdy I."/>
            <person name="Horvathova L."/>
            <person name="Zubacova Z."/>
            <person name="Dolezal P."/>
            <person name="Malik S.B."/>
            <person name="Logsdon J.M. Jr."/>
            <person name="Henze K."/>
            <person name="Gupta A."/>
            <person name="Wang C.C."/>
            <person name="Dunne R.L."/>
            <person name="Upcroft J.A."/>
            <person name="Upcroft P."/>
            <person name="White O."/>
            <person name="Salzberg S.L."/>
            <person name="Tang P."/>
            <person name="Chiu C.-H."/>
            <person name="Lee Y.-S."/>
            <person name="Embley T.M."/>
            <person name="Coombs G.H."/>
            <person name="Mottram J.C."/>
            <person name="Tachezy J."/>
            <person name="Fraser-Liggett C.M."/>
            <person name="Johnson P.J."/>
        </authorList>
    </citation>
    <scope>NUCLEOTIDE SEQUENCE [LARGE SCALE GENOMIC DNA]</scope>
    <source>
        <strain evidence="4">G3</strain>
    </source>
</reference>
<protein>
    <submittedName>
        <fullName evidence="4">UBA/TS-N domain containing protein</fullName>
    </submittedName>
</protein>
<dbReference type="GO" id="GO:0070628">
    <property type="term" value="F:proteasome binding"/>
    <property type="evidence" value="ECO:0000318"/>
    <property type="project" value="GO_Central"/>
</dbReference>
<dbReference type="Proteomes" id="UP000001542">
    <property type="component" value="Unassembled WGS sequence"/>
</dbReference>
<dbReference type="InterPro" id="IPR000626">
    <property type="entry name" value="Ubiquitin-like_dom"/>
</dbReference>
<dbReference type="PANTHER" id="PTHR10621:SF0">
    <property type="entry name" value="UV EXCISION REPAIR PROTEIN RAD23"/>
    <property type="match status" value="1"/>
</dbReference>
<dbReference type="FunFam" id="1.10.8.10:FF:000229">
    <property type="entry name" value="UBA/TS-N domain containing protein"/>
    <property type="match status" value="1"/>
</dbReference>
<dbReference type="SUPFAM" id="SSF54236">
    <property type="entry name" value="Ubiquitin-like"/>
    <property type="match status" value="1"/>
</dbReference>
<name>A2DUZ3_TRIV3</name>
<dbReference type="GO" id="GO:0031593">
    <property type="term" value="F:polyubiquitin modification-dependent protein binding"/>
    <property type="evidence" value="ECO:0000318"/>
    <property type="project" value="GO_Central"/>
</dbReference>